<evidence type="ECO:0000256" key="1">
    <source>
        <dbReference type="SAM" id="SignalP"/>
    </source>
</evidence>
<dbReference type="InterPro" id="IPR054816">
    <property type="entry name" value="Lipoprotein_mollicutes-type_CS"/>
</dbReference>
<dbReference type="EMBL" id="CP024962">
    <property type="protein sequence ID" value="ATZ16432.1"/>
    <property type="molecule type" value="Genomic_DNA"/>
</dbReference>
<sequence>MKRLLTLLTAIGFTTTTAVPVVACCKTNTNNSGIKDLGTLQIRQINLPIPKATSYTSKQANFVISMMTQNINDQINEDTKFKNNIQNQDMIDYTDDFTTNIADFIKPDETVKIDGSGEIQINISANQNSKILTGKTNATIKFNPNTQLASVINNTNLGEFQTEPTASDIIGALSALNPQALIDEDEVEVLASSINLNGATVKAIDSNNSLYEGQINVTYKVVGKKQLSEVITNTSLGLVNDATNETILNAINQLNPEANLKTTDVTIVTNSANNGATITATETSNYQGSIDVTYTIRKQLSTVVTNLDLGNIDNNANATILAAVNAKNTDANLKTSDVQIAVNSDNNGATLTATQSSLYQGSVTVTFTVKTALDSVVKVTALGNLDNADDDTILAAVNQANSGLKLTTADVSIKVNDDKKSATLTANPDGNYQGSVTVTFTIKITLDSVVKVTDLGKLNDTDNNTILNAVNQVNSGLNLTNNDVTIAINENKDGATLTATSSSLYKGSVTVTFTVKTALDSVVKVTALGNLDNADDDTILAAVNQANSGLKLTTADVSIKVNDDNKSATLTANPDGNYQGSVTVTFTIKIALDSVVKVTDLGKLNDTDNSTILNAVNQVNSGLNLTNNDVTIAINENKDGATLTATPNGNYKGFVNVTFIVRTQLSSVVTKTNLGPIIKADATTILNAVNQVNSINLNASDVDIQNINNSSATLTSTSSSIYQGSVTVTFTIKIALDSVVKVTDLGPIDKADSATILAEVNSVNDLNLTNNDVTVVTNPDDKSATLTANPDGNYQGSVEVTFTIKATLELVVKVTDLGNLDPVNDETILDAVNAKNTNVSLKASDVTIAIDTDNKSATLTSTSSSIYQGSVTVTFTIKIALDSVVKVTDLGKLNEANNTTILAAVNAANKGLNLTTNDVTIIINVTQDGANLTATETSIYKDSVSVTFNIRTQLSSVVTNLNLGNIDNNSEATILNAVNAANGLKLTTADVSIKVNDDNKSATLTANPDGNYQGLVTVTFTIKIALDSVVKATDLGKLNDTDSSTILAAVNQVNSGLNLTTSDVTIKVNSNSSATITATETSNYQGSVDVTFIVRTQLSSVVSKTNLGSINKADSTTILVAVNQVNGISLTTSDVDIQIIGNDSATLTATQSSLYQGSVTVTFTIKIALDSVVKVTDLGKLNDADNNTILAAVNQVNSGLNLTTIDVTIKVNSNSSATLTAIETSNYQGSVDVTFIVRTQLSSVVTNLDLGDIDNLTDDIILAAVNAKNPNANLKASDVNIEITGDNEATLTATSTGVYQGSVTVTFTVRTQLSSVVTNRDLGAIDNLTDDIILAAVNAKNPNANLKASDVNIEIIGDNEATLTATQSSIYQGSVTVTFTIKPTLDSIVKVTNLGPIDKADSTNILAAVNVKNPSANLKDTDVTIQIGGSQDKAILTATKESAYEGTVNVTFTIKATLDSIVKVTALGILDNTDDETILNAVNAVNKDFQLTSDEVTIVVNNDKTGATLTANPSSIYQGSVDVTFTIKQDLDTVVVDRNLGYINNNELSTILEAVNLQNPNVNLKETDVTIDVKGENNATLTATQTSNYQGSVDVTFNIREQLDSVITNFELGEIDNTDPATIIAAVNAKNPNANLNVSDVTIVVNSNNTFATLTATKSSIYQGSVNVVFTIKTL</sequence>
<feature type="chain" id="PRO_5014991841" evidence="1">
    <location>
        <begin position="24"/>
        <end position="1675"/>
    </location>
</feature>
<evidence type="ECO:0000313" key="2">
    <source>
        <dbReference type="EMBL" id="ATZ16432.1"/>
    </source>
</evidence>
<dbReference type="NCBIfam" id="NF038029">
    <property type="entry name" value="LP_plasma"/>
    <property type="match status" value="1"/>
</dbReference>
<feature type="signal peptide" evidence="1">
    <location>
        <begin position="1"/>
        <end position="23"/>
    </location>
</feature>
<gene>
    <name evidence="2" type="ORF">EFREU_v1c04060</name>
</gene>
<dbReference type="InterPro" id="IPR057701">
    <property type="entry name" value="DUF7941"/>
</dbReference>
<keyword evidence="1" id="KW-0732">Signal</keyword>
<accession>A0A2K8NRG3</accession>
<name>A0A2K8NRG3_9MOLU</name>
<dbReference type="Proteomes" id="UP000232222">
    <property type="component" value="Chromosome"/>
</dbReference>
<proteinExistence type="predicted"/>
<dbReference type="Pfam" id="PF25613">
    <property type="entry name" value="DUF7941"/>
    <property type="match status" value="4"/>
</dbReference>
<protein>
    <submittedName>
        <fullName evidence="2">Chitinase</fullName>
    </submittedName>
</protein>
<organism evidence="2 3">
    <name type="scientific">Entomoplasma freundtii</name>
    <dbReference type="NCBI Taxonomy" id="74700"/>
    <lineage>
        <taxon>Bacteria</taxon>
        <taxon>Bacillati</taxon>
        <taxon>Mycoplasmatota</taxon>
        <taxon>Mollicutes</taxon>
        <taxon>Entomoplasmatales</taxon>
        <taxon>Entomoplasmataceae</taxon>
        <taxon>Entomoplasma</taxon>
    </lineage>
</organism>
<reference evidence="2 3" key="1">
    <citation type="submission" date="2017-11" db="EMBL/GenBank/DDBJ databases">
        <title>Genome sequence of Entomoplasma freundtii BARC 318 (ATCC 51999).</title>
        <authorList>
            <person name="Lo W.-S."/>
            <person name="Gasparich G.E."/>
            <person name="Kuo C.-H."/>
        </authorList>
    </citation>
    <scope>NUCLEOTIDE SEQUENCE [LARGE SCALE GENOMIC DNA]</scope>
    <source>
        <strain evidence="2 3">BARC 318</strain>
    </source>
</reference>
<evidence type="ECO:0000313" key="3">
    <source>
        <dbReference type="Proteomes" id="UP000232222"/>
    </source>
</evidence>
<dbReference type="RefSeq" id="WP_100609395.1">
    <property type="nucleotide sequence ID" value="NZ_CP024962.1"/>
</dbReference>
<keyword evidence="3" id="KW-1185">Reference proteome</keyword>
<dbReference type="KEGG" id="efr:EFREU_v1c04060"/>